<evidence type="ECO:0000313" key="2">
    <source>
        <dbReference type="Proteomes" id="UP000037566"/>
    </source>
</evidence>
<proteinExistence type="predicted"/>
<dbReference type="Proteomes" id="UP000037566">
    <property type="component" value="Unassembled WGS sequence"/>
</dbReference>
<dbReference type="AlphaFoldDB" id="A0A0M0ECC7"/>
<accession>A0A0M0ECC7</accession>
<keyword evidence="2" id="KW-1185">Reference proteome</keyword>
<evidence type="ECO:0000313" key="1">
    <source>
        <dbReference type="EMBL" id="KON62895.1"/>
    </source>
</evidence>
<name>A0A0M0ECC7_KOMEU</name>
<comment type="caution">
    <text evidence="1">The sequence shown here is derived from an EMBL/GenBank/DDBJ whole genome shotgun (WGS) entry which is preliminary data.</text>
</comment>
<dbReference type="STRING" id="33995.KOEU_36040"/>
<dbReference type="EMBL" id="LHUQ01000056">
    <property type="protein sequence ID" value="KON62895.1"/>
    <property type="molecule type" value="Genomic_DNA"/>
</dbReference>
<reference evidence="1" key="1">
    <citation type="submission" date="2015-08" db="EMBL/GenBank/DDBJ databases">
        <title>Draft genome sequence of Komagataeibacter europaeus CECT 8546 a cellulose producer strain from vinegar produced by the traditional method.</title>
        <authorList>
            <person name="Poehlein A."/>
            <person name="Valera M.J."/>
            <person name="Haack F.S."/>
            <person name="Mas A."/>
            <person name="Daniel R."/>
            <person name="Streit W.R."/>
            <person name="Mateo E."/>
        </authorList>
    </citation>
    <scope>NUCLEOTIDE SEQUENCE [LARGE SCALE GENOMIC DNA]</scope>
    <source>
        <strain evidence="1">CECT 8546</strain>
    </source>
</reference>
<gene>
    <name evidence="1" type="ORF">KOEU_36040</name>
</gene>
<protein>
    <submittedName>
        <fullName evidence="1">Uncharacterized protein</fullName>
    </submittedName>
</protein>
<dbReference type="PATRIC" id="fig|33995.3.peg.3997"/>
<sequence length="184" mass="20406">MTRITRHIGRLATSILGTCFLSGTVLVSDAYADSDVVPRQFGHCMVGPAVTSDKIIVFCGASETEPSMVIGTMIDNDSEQKNLIPEITYFDVGIKNKEQILHFDFGPYHQVPGLVTKPPGAWFVNDGHLSRWPGVFQALMNTQTFSATGDSGTDTVDLTGFSQAFQYFTREYKRIHNQPFPGWH</sequence>
<organism evidence="1 2">
    <name type="scientific">Komagataeibacter europaeus</name>
    <name type="common">Gluconacetobacter europaeus</name>
    <dbReference type="NCBI Taxonomy" id="33995"/>
    <lineage>
        <taxon>Bacteria</taxon>
        <taxon>Pseudomonadati</taxon>
        <taxon>Pseudomonadota</taxon>
        <taxon>Alphaproteobacteria</taxon>
        <taxon>Acetobacterales</taxon>
        <taxon>Acetobacteraceae</taxon>
        <taxon>Komagataeibacter</taxon>
    </lineage>
</organism>